<dbReference type="OrthoDB" id="3469168at2"/>
<feature type="domain" description="Band 7" evidence="3">
    <location>
        <begin position="20"/>
        <end position="187"/>
    </location>
</feature>
<comment type="subcellular location">
    <subcellularLocation>
        <location evidence="1">Membrane</location>
        <topology evidence="1">Single-pass membrane protein</topology>
    </subcellularLocation>
</comment>
<dbReference type="EMBL" id="VIKS01000005">
    <property type="protein sequence ID" value="TQV88024.1"/>
    <property type="molecule type" value="Genomic_DNA"/>
</dbReference>
<dbReference type="Pfam" id="PF01145">
    <property type="entry name" value="Band_7"/>
    <property type="match status" value="1"/>
</dbReference>
<evidence type="ECO:0000313" key="4">
    <source>
        <dbReference type="EMBL" id="TQV88024.1"/>
    </source>
</evidence>
<sequence>MTMFRYFKSQPTDYVFHFKGSRVKKQGPGLSFLYYVPTSNIVSVPLSNQDQPFIFREVTSDFQEVTVQGNLTYRITDPVAISKALNFSLNEAAKAYASDDPEKLATRTINRLQVIMRSYTQSLSLTEVLELDADTLATIHVRLAESDYLSNLGIEVLDLSITAIKPTPETAEALQTRERERLLQEADDAIYIRRNAAVEAERKIRENELETEQAVEEKKREIQEVKLEGKKAEQKKRQEMATAQMNANIELEKQRDELVKLNAENEKVEAESASYKLAKQLEPINQLSPEVVQALSAMRMEPSQLIARSFVDFAANAEKIGSLNISQDVISELLNREQVS</sequence>
<dbReference type="InterPro" id="IPR036013">
    <property type="entry name" value="Band_7/SPFH_dom_sf"/>
</dbReference>
<reference evidence="4 5" key="1">
    <citation type="submission" date="2019-07" db="EMBL/GenBank/DDBJ databases">
        <title>Draft genome for Aliikangiella sp. M105.</title>
        <authorList>
            <person name="Wang G."/>
        </authorList>
    </citation>
    <scope>NUCLEOTIDE SEQUENCE [LARGE SCALE GENOMIC DNA]</scope>
    <source>
        <strain evidence="4 5">M105</strain>
    </source>
</reference>
<evidence type="ECO:0000259" key="3">
    <source>
        <dbReference type="Pfam" id="PF01145"/>
    </source>
</evidence>
<dbReference type="SUPFAM" id="SSF117892">
    <property type="entry name" value="Band 7/SPFH domain"/>
    <property type="match status" value="1"/>
</dbReference>
<keyword evidence="2" id="KW-0175">Coiled coil</keyword>
<accession>A0A545UEY3</accession>
<name>A0A545UEY3_9GAMM</name>
<evidence type="ECO:0000313" key="5">
    <source>
        <dbReference type="Proteomes" id="UP000315439"/>
    </source>
</evidence>
<evidence type="ECO:0000256" key="1">
    <source>
        <dbReference type="ARBA" id="ARBA00004167"/>
    </source>
</evidence>
<proteinExistence type="predicted"/>
<dbReference type="Gene3D" id="3.30.479.30">
    <property type="entry name" value="Band 7 domain"/>
    <property type="match status" value="1"/>
</dbReference>
<feature type="coiled-coil region" evidence="2">
    <location>
        <begin position="197"/>
        <end position="278"/>
    </location>
</feature>
<comment type="caution">
    <text evidence="4">The sequence shown here is derived from an EMBL/GenBank/DDBJ whole genome shotgun (WGS) entry which is preliminary data.</text>
</comment>
<dbReference type="AlphaFoldDB" id="A0A545UEY3"/>
<gene>
    <name evidence="4" type="ORF">FLL46_09445</name>
</gene>
<evidence type="ECO:0000256" key="2">
    <source>
        <dbReference type="SAM" id="Coils"/>
    </source>
</evidence>
<dbReference type="InterPro" id="IPR001107">
    <property type="entry name" value="Band_7"/>
</dbReference>
<keyword evidence="5" id="KW-1185">Reference proteome</keyword>
<dbReference type="Proteomes" id="UP000315439">
    <property type="component" value="Unassembled WGS sequence"/>
</dbReference>
<protein>
    <submittedName>
        <fullName evidence="4">SPFH domain-containing protein</fullName>
    </submittedName>
</protein>
<organism evidence="4 5">
    <name type="scientific">Aliikangiella coralliicola</name>
    <dbReference type="NCBI Taxonomy" id="2592383"/>
    <lineage>
        <taxon>Bacteria</taxon>
        <taxon>Pseudomonadati</taxon>
        <taxon>Pseudomonadota</taxon>
        <taxon>Gammaproteobacteria</taxon>
        <taxon>Oceanospirillales</taxon>
        <taxon>Pleioneaceae</taxon>
        <taxon>Aliikangiella</taxon>
    </lineage>
</organism>
<dbReference type="RefSeq" id="WP_142893265.1">
    <property type="nucleotide sequence ID" value="NZ_ML660163.1"/>
</dbReference>
<dbReference type="GO" id="GO:0016020">
    <property type="term" value="C:membrane"/>
    <property type="evidence" value="ECO:0007669"/>
    <property type="project" value="UniProtKB-SubCell"/>
</dbReference>